<feature type="binding site" evidence="5">
    <location>
        <begin position="194"/>
        <end position="199"/>
    </location>
    <ligand>
        <name>NAD(+)</name>
        <dbReference type="ChEBI" id="CHEBI:57540"/>
    </ligand>
</feature>
<dbReference type="Proteomes" id="UP000015500">
    <property type="component" value="Chromosome"/>
</dbReference>
<evidence type="ECO:0000256" key="4">
    <source>
        <dbReference type="PIRSR" id="PIRSR000188-1"/>
    </source>
</evidence>
<dbReference type="SMART" id="SM00839">
    <property type="entry name" value="ELFV_dehydrog"/>
    <property type="match status" value="1"/>
</dbReference>
<dbReference type="CDD" id="cd01075">
    <property type="entry name" value="NAD_bind_Leu_Phe_Val_DH"/>
    <property type="match status" value="1"/>
</dbReference>
<evidence type="ECO:0000313" key="9">
    <source>
        <dbReference type="Proteomes" id="UP000015500"/>
    </source>
</evidence>
<evidence type="ECO:0000256" key="3">
    <source>
        <dbReference type="ARBA" id="ARBA00023027"/>
    </source>
</evidence>
<reference evidence="8 9" key="1">
    <citation type="journal article" date="2014" name="Genome Announc.">
        <title>Complete Genome Sequence of the Thermophilic Polychlorinated Biphenyl Degrader Geobacillus sp. Strain JF8 (NBRC 109937).</title>
        <authorList>
            <person name="Shintani M."/>
            <person name="Ohtsubo Y."/>
            <person name="Fukuda K."/>
            <person name="Hosoyama A."/>
            <person name="Ohji S."/>
            <person name="Yamazoe A."/>
            <person name="Fujita N."/>
            <person name="Nagata Y."/>
            <person name="Tsuda M."/>
            <person name="Hatta T."/>
            <person name="Kimbara K."/>
        </authorList>
    </citation>
    <scope>NUCLEOTIDE SEQUENCE [LARGE SCALE GENOMIC DNA]</scope>
    <source>
        <strain evidence="8 9">JF8</strain>
    </source>
</reference>
<keyword evidence="2 6" id="KW-0560">Oxidoreductase</keyword>
<proteinExistence type="inferred from homology"/>
<feature type="active site" description="Proton donor/acceptor" evidence="4">
    <location>
        <position position="94"/>
    </location>
</feature>
<name>S6A2Z2_GEOG3</name>
<dbReference type="HOGENOM" id="CLU_025763_0_0_9"/>
<keyword evidence="9" id="KW-1185">Reference proteome</keyword>
<evidence type="ECO:0000256" key="5">
    <source>
        <dbReference type="PIRSR" id="PIRSR000188-2"/>
    </source>
</evidence>
<dbReference type="InterPro" id="IPR006097">
    <property type="entry name" value="Glu/Leu/Phe/Val/Trp_DH_dimer"/>
</dbReference>
<dbReference type="PATRIC" id="fig|1345697.3.peg.2366"/>
<dbReference type="GO" id="GO:0016639">
    <property type="term" value="F:oxidoreductase activity, acting on the CH-NH2 group of donors, NAD or NADP as acceptor"/>
    <property type="evidence" value="ECO:0007669"/>
    <property type="project" value="InterPro"/>
</dbReference>
<dbReference type="SUPFAM" id="SSF53223">
    <property type="entry name" value="Aminoacid dehydrogenase-like, N-terminal domain"/>
    <property type="match status" value="1"/>
</dbReference>
<sequence length="371" mass="40951">MVRKNKSKSFEVSMKGIFELMKKYGHEQIVFNYDKATGLKAVIAIHDTTLGPAIGGLRMWKYNEEQEVIEDALHLSQGMTYKYAVHGFPYGGGKAVIWGDPYTEKNDELLQAFGTFVETLKGRFVVGTDVGISSTDLVSVRKQTKYVVGLPEEFGGVGSTAVITAFGVYQGMKASAKEVFGSDSLKGKTIAVQGLGKVGKELVHFLCQGEAKVIATDIFAESLTFVRENYPQVDIIEPDEIYSVDCDIFSPCALGGVLNDETIPQLKCKVVCGAANNVLKEMRHAEMLKERGILYAPDYVVNGGGLIQGLGELEGYNQDWAINKTAQIYDTLLRIYQISKEEKITTVEAANRLVEKRLQIIQQIKSKYLGK</sequence>
<protein>
    <recommendedName>
        <fullName evidence="7">Glutamate/phenylalanine/leucine/valine/L-tryptophan dehydrogenase C-terminal domain-containing protein</fullName>
    </recommendedName>
</protein>
<dbReference type="InterPro" id="IPR036291">
    <property type="entry name" value="NAD(P)-bd_dom_sf"/>
</dbReference>
<dbReference type="FunFam" id="3.40.50.10860:FF:000010">
    <property type="entry name" value="Leucine dehydrogenase"/>
    <property type="match status" value="1"/>
</dbReference>
<comment type="similarity">
    <text evidence="1 6">Belongs to the Glu/Leu/Phe/Val dehydrogenases family.</text>
</comment>
<feature type="domain" description="Glutamate/phenylalanine/leucine/valine/L-tryptophan dehydrogenase C-terminal" evidence="7">
    <location>
        <begin position="156"/>
        <end position="366"/>
    </location>
</feature>
<dbReference type="Pfam" id="PF02812">
    <property type="entry name" value="ELFV_dehydrog_N"/>
    <property type="match status" value="1"/>
</dbReference>
<evidence type="ECO:0000313" key="8">
    <source>
        <dbReference type="EMBL" id="AGT32681.1"/>
    </source>
</evidence>
<organism evidence="8 9">
    <name type="scientific">Geobacillus genomosp. 3</name>
    <dbReference type="NCBI Taxonomy" id="1921421"/>
    <lineage>
        <taxon>Bacteria</taxon>
        <taxon>Bacillati</taxon>
        <taxon>Bacillota</taxon>
        <taxon>Bacilli</taxon>
        <taxon>Bacillales</taxon>
        <taxon>Anoxybacillaceae</taxon>
        <taxon>Geobacillus</taxon>
    </lineage>
</organism>
<dbReference type="Gene3D" id="3.40.50.720">
    <property type="entry name" value="NAD(P)-binding Rossmann-like Domain"/>
    <property type="match status" value="1"/>
</dbReference>
<dbReference type="InterPro" id="IPR046346">
    <property type="entry name" value="Aminoacid_DH-like_N_sf"/>
</dbReference>
<dbReference type="AlphaFoldDB" id="S6A2Z2"/>
<dbReference type="InterPro" id="IPR016211">
    <property type="entry name" value="Glu/Phe/Leu/Val/Trp_DH_bac/arc"/>
</dbReference>
<keyword evidence="3 5" id="KW-0520">NAD</keyword>
<dbReference type="EMBL" id="CP006254">
    <property type="protein sequence ID" value="AGT32681.1"/>
    <property type="molecule type" value="Genomic_DNA"/>
</dbReference>
<dbReference type="PIRSF" id="PIRSF000188">
    <property type="entry name" value="Phe_leu_dh"/>
    <property type="match status" value="1"/>
</dbReference>
<dbReference type="GO" id="GO:0000166">
    <property type="term" value="F:nucleotide binding"/>
    <property type="evidence" value="ECO:0007669"/>
    <property type="project" value="UniProtKB-KW"/>
</dbReference>
<dbReference type="InterPro" id="IPR006095">
    <property type="entry name" value="Glu/Leu/Phe/Val/Trp_DH"/>
</dbReference>
<evidence type="ECO:0000259" key="7">
    <source>
        <dbReference type="SMART" id="SM00839"/>
    </source>
</evidence>
<dbReference type="PRINTS" id="PR00082">
    <property type="entry name" value="GLFDHDRGNASE"/>
</dbReference>
<gene>
    <name evidence="8" type="ORF">M493_12170</name>
</gene>
<evidence type="ECO:0000256" key="6">
    <source>
        <dbReference type="RuleBase" id="RU004417"/>
    </source>
</evidence>
<keyword evidence="5" id="KW-0547">Nucleotide-binding</keyword>
<dbReference type="RefSeq" id="WP_020960477.1">
    <property type="nucleotide sequence ID" value="NC_022080.4"/>
</dbReference>
<dbReference type="SUPFAM" id="SSF51735">
    <property type="entry name" value="NAD(P)-binding Rossmann-fold domains"/>
    <property type="match status" value="1"/>
</dbReference>
<dbReference type="KEGG" id="gjf:M493_12170"/>
<dbReference type="InterPro" id="IPR006096">
    <property type="entry name" value="Glu/Leu/Phe/Val/Trp_DH_C"/>
</dbReference>
<dbReference type="PANTHER" id="PTHR42722:SF1">
    <property type="entry name" value="VALINE DEHYDROGENASE"/>
    <property type="match status" value="1"/>
</dbReference>
<dbReference type="STRING" id="1921421.M493_12170"/>
<dbReference type="Pfam" id="PF00208">
    <property type="entry name" value="ELFV_dehydrog"/>
    <property type="match status" value="1"/>
</dbReference>
<dbReference type="Gene3D" id="3.40.50.10860">
    <property type="entry name" value="Leucine Dehydrogenase, chain A, domain 1"/>
    <property type="match status" value="1"/>
</dbReference>
<dbReference type="PANTHER" id="PTHR42722">
    <property type="entry name" value="LEUCINE DEHYDROGENASE"/>
    <property type="match status" value="1"/>
</dbReference>
<evidence type="ECO:0000256" key="2">
    <source>
        <dbReference type="ARBA" id="ARBA00023002"/>
    </source>
</evidence>
<evidence type="ECO:0000256" key="1">
    <source>
        <dbReference type="ARBA" id="ARBA00006382"/>
    </source>
</evidence>
<dbReference type="GO" id="GO:0006520">
    <property type="term" value="P:amino acid metabolic process"/>
    <property type="evidence" value="ECO:0007669"/>
    <property type="project" value="InterPro"/>
</dbReference>
<accession>S6A2Z2</accession>